<keyword evidence="4" id="KW-0808">Transferase</keyword>
<dbReference type="InterPro" id="IPR016036">
    <property type="entry name" value="Malonyl_transacylase_ACP-bd"/>
</dbReference>
<dbReference type="Gene3D" id="3.30.300.30">
    <property type="match status" value="1"/>
</dbReference>
<dbReference type="eggNOG" id="KOG1178">
    <property type="taxonomic scope" value="Eukaryota"/>
</dbReference>
<evidence type="ECO:0000256" key="3">
    <source>
        <dbReference type="ARBA" id="ARBA00022603"/>
    </source>
</evidence>
<dbReference type="OrthoDB" id="5334845at2759"/>
<dbReference type="InterPro" id="IPR050091">
    <property type="entry name" value="PKS_NRPS_Biosynth_Enz"/>
</dbReference>
<feature type="compositionally biased region" description="Basic residues" evidence="7">
    <location>
        <begin position="757"/>
        <end position="766"/>
    </location>
</feature>
<evidence type="ECO:0000256" key="2">
    <source>
        <dbReference type="ARBA" id="ARBA00022553"/>
    </source>
</evidence>
<name>Q2GZD3_CHAGB</name>
<dbReference type="SUPFAM" id="SSF56801">
    <property type="entry name" value="Acetyl-CoA synthetase-like"/>
    <property type="match status" value="1"/>
</dbReference>
<dbReference type="InterPro" id="IPR042099">
    <property type="entry name" value="ANL_N_sf"/>
</dbReference>
<dbReference type="InParanoid" id="Q2GZD3"/>
<evidence type="ECO:0000313" key="9">
    <source>
        <dbReference type="EMBL" id="EAQ88494.1"/>
    </source>
</evidence>
<dbReference type="InterPro" id="IPR013120">
    <property type="entry name" value="FAR_NAD-bd"/>
</dbReference>
<dbReference type="InterPro" id="IPR032821">
    <property type="entry name" value="PKS_assoc"/>
</dbReference>
<dbReference type="InterPro" id="IPR014043">
    <property type="entry name" value="Acyl_transferase_dom"/>
</dbReference>
<dbReference type="RefSeq" id="XP_001224327.1">
    <property type="nucleotide sequence ID" value="XM_001224326.1"/>
</dbReference>
<sequence length="2471" mass="265728">MHPTQAKDNRNPATVAGFRTNGTDGPTRHASQSIHSLLERTAEEYSDKTALICGHTTLTYGQLSSLSNHFARAFVRRGIGKGDLVGVALDRSVDLVAALLAVWKTGAAYVPIDPDLPRQRIDQMLDDASPKLLVTSTKMLDAFTAEGCNVSYLTIEEVLRTTAANMNPAPFGGTSTSNSNNNNPDVAVHVHSTDLAYVIPTDRLLAITTISFDMAVPELFLPLLRGATTVLAQRREVRDPAALVRLMHRHAVSVMQATPTQWQMLLDSGWPGDGGQPRLSKILCGGEGMSRVLADRLLLACGGGSGSGGVWNLYGPTEVTVYASIWRVQPRDVEAGVLVGSPIVNGHLYVLDPETLAPVPLGNEGELCVGGAGVARGYRGNAELSRARFVENPFDGGVMYRTGDLARWVAPGKLTVLGRMDGQVKIRGYRVEVGDIEAAIMTREDISAAVVVCRDDQLMAYCVPKATIASAGKTEKALDQVLRPWLAERLPDYMVPAFVVEMEALPVTINASKQAPVDDYVADQHDDIAIVSMACRLPGGIATPEDLWQLLERGGDAIGNVPDDRWNRSNTISDASFRRGGFLQPSPINSFNISFFGIPPREARRLDPAQYLMLETCWEAFERAGYTMEQLRGSQTGVFVGTSNILAHQTLNAGAVRDLADLDGYTVTGSAGGTMSGRISHQLGLQGPAMTIDTACSSSLVTTHLACSALRQGECDMAVSAGVSLLLNPGLHVEFSRLGGDGRRRPVPVILGRRAGHRVGRGRRGRRPEAARGRPARWRRRACHTMALAEVFGPGRVGSGKDMEPLLIGSVKSNIGHTQAAAGLVGLLKVVLAMRHGMLPETLHVTKPTPAVDWKRANMTPVLNKRPWPSTKAGESRVRRAGVSSFGIGGTNAHVIVEEPPRVAHLAHMGNGETAVRVLPTMLPFLISGDTSAALRMQAQKLSQHLLDSPDDRLGDVAYSLATTRNHLRKRLVLMARDKAELVQKLGSALPGTAGSIVSDIHVAETLDNNKLAMLFTGQGSQWLGMGKNLSEVYPVFGEAVREIAAEFDGAGLELPLLHVMWANPGSTEAALLDRTDFAQPALFTLEVALWRLWQSWGLTPDFVLGHSLGEFVAAHVAGILDLPDACRLVAARGRLMQAQAGDYGMVSLGASAAEVAKAVKALGHTPQVDIAAYNTPTQTVISGTTHGLESIAGHFASRGHKSKLIMAGHAFHSRYMDPMLADFLAVAETVQFHPPKIRIIHSLDGRLAKPGQLEQARYWLRQVREPVRFADGIQTLARQGVNVFLEIGPHPVLCGMGAECLADHHNDNNRPVSWLPSLLRRKDGSEVLQQSLSHLHMRHFPLDWQAYFKPFGCRRVQLPTYAFQRTYKQPRAGTAACLNGTNGTSIGLNHTAHRASNGGGNDRFQFSIEWEPTQTDGTHQQEPSGTWALLVHAAARNSTWTTSVTAALSAARFRLVQIDDLEQGAKLDGIVCLWDTDTDVTSQQTRDLIAKALAQLQTAAQTGFRPPFIWVTRHAVGVGIESDDRAMRPGAGSLLWGLMRTARSEHPGLNLRLVDLGQETTDASFPSALLLSTEPECAVRGGRVLVPRMQRIHKTITAPLPGAKDWLVRPDGAVLIIGGLGNLGARVAWWLASEHGIRDLVLTSRQGVVAPSADALVAELSELGVRVTVMAGDVADPASIDSIVATFNKDRPLRGVVHAAGVVDSGILLTMTQAQCETTISPKAYGAWLLHQATRGMDLDIFVMFSSLSGVMGMPGLANYAAANTYLDALAHLRHAQGLPATSVAYGTWAGDGMASRLGPATNAHLANFGLDQLAPSEGLDLLAQAAASKRALTLAAVLDTARLGAFYEEQGGGIPPLLRSLLQRDGVTTTKTPNGGPSQSQKHLRDVLREANPSQHLGIMLDMVRQVVAKALGFSHPLDVEVDRPLKDIGGVHVCWGVTKHGGGPQRVSRCCLWEDRFAPLIRPIVGDMAQHLFGLSTTAFSDLANQVDSICHAGGLVDWMRPLDEYVGPNIVSAHEVLRLAAATGGRRQGVKARAVAVHLVSTVSTLPKHMGLDVGEDHVEYGYATSKYAAERLAAAARWRGGRASVYRLPYVTASAETGHFRHHRGDFLHNLVVGCLEMGAFPALEAADLSAVLPVDYLAKTIVAVMMTGELDRPGRDWDFLNPRAPTSTDFFKMVGAVSGGEPKEIIDFGVWKQRALDHAAEHPTSPLARITAVLDGFTAETAGEIMKSASMVGEHVLGGDAYPVPLIDEQFVRRYCHPQFSANSDAAKPLILATYASSRDSYNNTPIAGNCAQPTSARETVNYAVNLPAGHPEPFHPETVLPPRPQLHLCLPWPSGDPVPACLASRCRHGLRQPCFLVLKAPHALPALVNLWIDRPGHVWTRALLSTPSHCDGTRCIDGARPDWRDVARLVPLALVECPLVLAAVDWGVADGCGGGCVSRGAVESGAKAVEPRGLPRNCVTRSNS</sequence>
<dbReference type="Gene3D" id="3.40.366.10">
    <property type="entry name" value="Malonyl-Coenzyme A Acyl Carrier Protein, domain 2"/>
    <property type="match status" value="1"/>
</dbReference>
<evidence type="ECO:0000256" key="5">
    <source>
        <dbReference type="ARBA" id="ARBA00023002"/>
    </source>
</evidence>
<dbReference type="CDD" id="cd08956">
    <property type="entry name" value="KR_3_FAS_SDR_x"/>
    <property type="match status" value="1"/>
</dbReference>
<dbReference type="SUPFAM" id="SSF52151">
    <property type="entry name" value="FabD/lysophospholipase-like"/>
    <property type="match status" value="1"/>
</dbReference>
<dbReference type="PROSITE" id="PS52004">
    <property type="entry name" value="KS3_2"/>
    <property type="match status" value="1"/>
</dbReference>
<dbReference type="VEuPathDB" id="FungiDB:CHGG_05113"/>
<dbReference type="Pfam" id="PF02801">
    <property type="entry name" value="Ketoacyl-synt_C"/>
    <property type="match status" value="1"/>
</dbReference>
<dbReference type="CDD" id="cd05930">
    <property type="entry name" value="A_NRPS"/>
    <property type="match status" value="1"/>
</dbReference>
<dbReference type="Proteomes" id="UP000001056">
    <property type="component" value="Unassembled WGS sequence"/>
</dbReference>
<dbReference type="Pfam" id="PF00698">
    <property type="entry name" value="Acyl_transf_1"/>
    <property type="match status" value="1"/>
</dbReference>
<evidence type="ECO:0000256" key="6">
    <source>
        <dbReference type="ARBA" id="ARBA00023268"/>
    </source>
</evidence>
<feature type="compositionally biased region" description="Polar residues" evidence="7">
    <location>
        <begin position="20"/>
        <end position="31"/>
    </location>
</feature>
<dbReference type="GO" id="GO:0008168">
    <property type="term" value="F:methyltransferase activity"/>
    <property type="evidence" value="ECO:0007669"/>
    <property type="project" value="UniProtKB-KW"/>
</dbReference>
<dbReference type="Gene3D" id="3.40.50.720">
    <property type="entry name" value="NAD(P)-binding Rossmann-like Domain"/>
    <property type="match status" value="2"/>
</dbReference>
<dbReference type="SMART" id="SM00825">
    <property type="entry name" value="PKS_KS"/>
    <property type="match status" value="1"/>
</dbReference>
<dbReference type="SUPFAM" id="SSF51735">
    <property type="entry name" value="NAD(P)-binding Rossmann-fold domains"/>
    <property type="match status" value="3"/>
</dbReference>
<feature type="region of interest" description="Disordered" evidence="7">
    <location>
        <begin position="1"/>
        <end position="31"/>
    </location>
</feature>
<keyword evidence="6" id="KW-0511">Multifunctional enzyme</keyword>
<dbReference type="PANTHER" id="PTHR43775:SF51">
    <property type="entry name" value="INACTIVE PHENOLPHTHIOCEROL SYNTHESIS POLYKETIDE SYNTHASE TYPE I PKS1-RELATED"/>
    <property type="match status" value="1"/>
</dbReference>
<dbReference type="Pfam" id="PF16197">
    <property type="entry name" value="KAsynt_C_assoc"/>
    <property type="match status" value="1"/>
</dbReference>
<keyword evidence="5" id="KW-0560">Oxidoreductase</keyword>
<dbReference type="InterPro" id="IPR000873">
    <property type="entry name" value="AMP-dep_synth/lig_dom"/>
</dbReference>
<dbReference type="InterPro" id="IPR057326">
    <property type="entry name" value="KR_dom"/>
</dbReference>
<dbReference type="SUPFAM" id="SSF53901">
    <property type="entry name" value="Thiolase-like"/>
    <property type="match status" value="2"/>
</dbReference>
<evidence type="ECO:0000256" key="1">
    <source>
        <dbReference type="ARBA" id="ARBA00022450"/>
    </source>
</evidence>
<dbReference type="Pfam" id="PF00109">
    <property type="entry name" value="ketoacyl-synt"/>
    <property type="match status" value="1"/>
</dbReference>
<dbReference type="GO" id="GO:0044550">
    <property type="term" value="P:secondary metabolite biosynthetic process"/>
    <property type="evidence" value="ECO:0007669"/>
    <property type="project" value="UniProtKB-ARBA"/>
</dbReference>
<dbReference type="Pfam" id="PF13193">
    <property type="entry name" value="AMP-binding_C"/>
    <property type="match status" value="1"/>
</dbReference>
<dbReference type="eggNOG" id="KOG1202">
    <property type="taxonomic scope" value="Eukaryota"/>
</dbReference>
<dbReference type="InterPro" id="IPR045851">
    <property type="entry name" value="AMP-bd_C_sf"/>
</dbReference>
<dbReference type="Pfam" id="PF08659">
    <property type="entry name" value="KR"/>
    <property type="match status" value="1"/>
</dbReference>
<dbReference type="InterPro" id="IPR016039">
    <property type="entry name" value="Thiolase-like"/>
</dbReference>
<feature type="compositionally biased region" description="Basic and acidic residues" evidence="7">
    <location>
        <begin position="1"/>
        <end position="10"/>
    </location>
</feature>
<proteinExistence type="predicted"/>
<accession>Q2GZD3</accession>
<dbReference type="CDD" id="cd00833">
    <property type="entry name" value="PKS"/>
    <property type="match status" value="1"/>
</dbReference>
<feature type="domain" description="Ketosynthase family 3 (KS3)" evidence="8">
    <location>
        <begin position="525"/>
        <end position="899"/>
    </location>
</feature>
<dbReference type="Gene3D" id="3.40.50.12780">
    <property type="entry name" value="N-terminal domain of ligase-like"/>
    <property type="match status" value="2"/>
</dbReference>
<dbReference type="GO" id="GO:0032259">
    <property type="term" value="P:methylation"/>
    <property type="evidence" value="ECO:0007669"/>
    <property type="project" value="UniProtKB-KW"/>
</dbReference>
<dbReference type="InterPro" id="IPR036291">
    <property type="entry name" value="NAD(P)-bd_dom_sf"/>
</dbReference>
<dbReference type="GeneID" id="4392421"/>
<dbReference type="Pfam" id="PF00501">
    <property type="entry name" value="AMP-binding"/>
    <property type="match status" value="1"/>
</dbReference>
<dbReference type="OMA" id="THLACNA"/>
<dbReference type="SMART" id="SM00827">
    <property type="entry name" value="PKS_AT"/>
    <property type="match status" value="1"/>
</dbReference>
<dbReference type="InterPro" id="IPR013968">
    <property type="entry name" value="PKS_KR"/>
</dbReference>
<dbReference type="GO" id="GO:0004312">
    <property type="term" value="F:fatty acid synthase activity"/>
    <property type="evidence" value="ECO:0007669"/>
    <property type="project" value="TreeGrafter"/>
</dbReference>
<dbReference type="InterPro" id="IPR020841">
    <property type="entry name" value="PKS_Beta-ketoAc_synthase_dom"/>
</dbReference>
<dbReference type="HOGENOM" id="CLU_000022_1_0_1"/>
<keyword evidence="3" id="KW-0489">Methyltransferase</keyword>
<feature type="region of interest" description="Disordered" evidence="7">
    <location>
        <begin position="757"/>
        <end position="776"/>
    </location>
</feature>
<dbReference type="PANTHER" id="PTHR43775">
    <property type="entry name" value="FATTY ACID SYNTHASE"/>
    <property type="match status" value="1"/>
</dbReference>
<keyword evidence="1" id="KW-0596">Phosphopantetheine</keyword>
<reference evidence="10" key="1">
    <citation type="journal article" date="2015" name="Genome Announc.">
        <title>Draft genome sequence of the cellulolytic fungus Chaetomium globosum.</title>
        <authorList>
            <person name="Cuomo C.A."/>
            <person name="Untereiner W.A."/>
            <person name="Ma L.-J."/>
            <person name="Grabherr M."/>
            <person name="Birren B.W."/>
        </authorList>
    </citation>
    <scope>NUCLEOTIDE SEQUENCE [LARGE SCALE GENOMIC DNA]</scope>
    <source>
        <strain evidence="10">ATCC 6205 / CBS 148.51 / DSM 1962 / NBRC 6347 / NRRL 1970</strain>
    </source>
</reference>
<dbReference type="Gene3D" id="3.40.47.10">
    <property type="match status" value="2"/>
</dbReference>
<evidence type="ECO:0000313" key="10">
    <source>
        <dbReference type="Proteomes" id="UP000001056"/>
    </source>
</evidence>
<evidence type="ECO:0000259" key="8">
    <source>
        <dbReference type="PROSITE" id="PS52004"/>
    </source>
</evidence>
<keyword evidence="10" id="KW-1185">Reference proteome</keyword>
<dbReference type="InterPro" id="IPR001227">
    <property type="entry name" value="Ac_transferase_dom_sf"/>
</dbReference>
<dbReference type="SUPFAM" id="SSF55048">
    <property type="entry name" value="Probable ACP-binding domain of malonyl-CoA ACP transacylase"/>
    <property type="match status" value="1"/>
</dbReference>
<protein>
    <recommendedName>
        <fullName evidence="8">Ketosynthase family 3 (KS3) domain-containing protein</fullName>
    </recommendedName>
</protein>
<dbReference type="InterPro" id="IPR014031">
    <property type="entry name" value="Ketoacyl_synth_C"/>
</dbReference>
<dbReference type="GO" id="GO:0016491">
    <property type="term" value="F:oxidoreductase activity"/>
    <property type="evidence" value="ECO:0007669"/>
    <property type="project" value="UniProtKB-KW"/>
</dbReference>
<dbReference type="Pfam" id="PF07993">
    <property type="entry name" value="NAD_binding_4"/>
    <property type="match status" value="1"/>
</dbReference>
<organism evidence="9 10">
    <name type="scientific">Chaetomium globosum (strain ATCC 6205 / CBS 148.51 / DSM 1962 / NBRC 6347 / NRRL 1970)</name>
    <name type="common">Soil fungus</name>
    <dbReference type="NCBI Taxonomy" id="306901"/>
    <lineage>
        <taxon>Eukaryota</taxon>
        <taxon>Fungi</taxon>
        <taxon>Dikarya</taxon>
        <taxon>Ascomycota</taxon>
        <taxon>Pezizomycotina</taxon>
        <taxon>Sordariomycetes</taxon>
        <taxon>Sordariomycetidae</taxon>
        <taxon>Sordariales</taxon>
        <taxon>Chaetomiaceae</taxon>
        <taxon>Chaetomium</taxon>
    </lineage>
</organism>
<dbReference type="InterPro" id="IPR025110">
    <property type="entry name" value="AMP-bd_C"/>
</dbReference>
<dbReference type="InterPro" id="IPR016035">
    <property type="entry name" value="Acyl_Trfase/lysoPLipase"/>
</dbReference>
<keyword evidence="2" id="KW-0597">Phosphoprotein</keyword>
<dbReference type="SMART" id="SM00822">
    <property type="entry name" value="PKS_KR"/>
    <property type="match status" value="1"/>
</dbReference>
<dbReference type="Gene3D" id="3.30.70.3290">
    <property type="match status" value="1"/>
</dbReference>
<evidence type="ECO:0000256" key="4">
    <source>
        <dbReference type="ARBA" id="ARBA00022679"/>
    </source>
</evidence>
<dbReference type="EMBL" id="CH408032">
    <property type="protein sequence ID" value="EAQ88494.1"/>
    <property type="molecule type" value="Genomic_DNA"/>
</dbReference>
<gene>
    <name evidence="9" type="ORF">CHGG_05113</name>
</gene>
<dbReference type="GO" id="GO:0006633">
    <property type="term" value="P:fatty acid biosynthetic process"/>
    <property type="evidence" value="ECO:0007669"/>
    <property type="project" value="TreeGrafter"/>
</dbReference>
<evidence type="ECO:0000256" key="7">
    <source>
        <dbReference type="SAM" id="MobiDB-lite"/>
    </source>
</evidence>
<dbReference type="InterPro" id="IPR014030">
    <property type="entry name" value="Ketoacyl_synth_N"/>
</dbReference>